<reference evidence="1 2" key="1">
    <citation type="submission" date="2021-06" db="EMBL/GenBank/DDBJ databases">
        <title>Caerostris extrusa draft genome.</title>
        <authorList>
            <person name="Kono N."/>
            <person name="Arakawa K."/>
        </authorList>
    </citation>
    <scope>NUCLEOTIDE SEQUENCE [LARGE SCALE GENOMIC DNA]</scope>
</reference>
<dbReference type="AlphaFoldDB" id="A0AAV4MXL1"/>
<evidence type="ECO:0000313" key="2">
    <source>
        <dbReference type="Proteomes" id="UP001054945"/>
    </source>
</evidence>
<dbReference type="Proteomes" id="UP001054945">
    <property type="component" value="Unassembled WGS sequence"/>
</dbReference>
<evidence type="ECO:0000313" key="1">
    <source>
        <dbReference type="EMBL" id="GIX77257.1"/>
    </source>
</evidence>
<proteinExistence type="predicted"/>
<comment type="caution">
    <text evidence="1">The sequence shown here is derived from an EMBL/GenBank/DDBJ whole genome shotgun (WGS) entry which is preliminary data.</text>
</comment>
<protein>
    <submittedName>
        <fullName evidence="1">Uncharacterized protein</fullName>
    </submittedName>
</protein>
<name>A0AAV4MXL1_CAEEX</name>
<sequence length="73" mass="8348">MILFPSNKVDPFSKSTASENIKEVSMDPTGFGRRVPNLLRKIFLLLVFRFLTFRIDCGQHEKLAFGLQITMVS</sequence>
<accession>A0AAV4MXL1</accession>
<gene>
    <name evidence="1" type="ORF">CEXT_601331</name>
</gene>
<organism evidence="1 2">
    <name type="scientific">Caerostris extrusa</name>
    <name type="common">Bark spider</name>
    <name type="synonym">Caerostris bankana</name>
    <dbReference type="NCBI Taxonomy" id="172846"/>
    <lineage>
        <taxon>Eukaryota</taxon>
        <taxon>Metazoa</taxon>
        <taxon>Ecdysozoa</taxon>
        <taxon>Arthropoda</taxon>
        <taxon>Chelicerata</taxon>
        <taxon>Arachnida</taxon>
        <taxon>Araneae</taxon>
        <taxon>Araneomorphae</taxon>
        <taxon>Entelegynae</taxon>
        <taxon>Araneoidea</taxon>
        <taxon>Araneidae</taxon>
        <taxon>Caerostris</taxon>
    </lineage>
</organism>
<keyword evidence="2" id="KW-1185">Reference proteome</keyword>
<dbReference type="EMBL" id="BPLR01002734">
    <property type="protein sequence ID" value="GIX77257.1"/>
    <property type="molecule type" value="Genomic_DNA"/>
</dbReference>